<dbReference type="InterPro" id="IPR011990">
    <property type="entry name" value="TPR-like_helical_dom_sf"/>
</dbReference>
<dbReference type="SMART" id="SM00028">
    <property type="entry name" value="TPR"/>
    <property type="match status" value="8"/>
</dbReference>
<evidence type="ECO:0000256" key="2">
    <source>
        <dbReference type="ARBA" id="ARBA00022803"/>
    </source>
</evidence>
<protein>
    <submittedName>
        <fullName evidence="4">DUF5107 domain-containing protein</fullName>
    </submittedName>
</protein>
<dbReference type="InterPro" id="IPR019734">
    <property type="entry name" value="TPR_rpt"/>
</dbReference>
<dbReference type="Proteomes" id="UP001172083">
    <property type="component" value="Unassembled WGS sequence"/>
</dbReference>
<dbReference type="SUPFAM" id="SSF48452">
    <property type="entry name" value="TPR-like"/>
    <property type="match status" value="3"/>
</dbReference>
<dbReference type="InterPro" id="IPR051685">
    <property type="entry name" value="Ycf3/AcsC/BcsC/TPR_MFPF"/>
</dbReference>
<comment type="caution">
    <text evidence="4">The sequence shown here is derived from an EMBL/GenBank/DDBJ whole genome shotgun (WGS) entry which is preliminary data.</text>
</comment>
<gene>
    <name evidence="4" type="ORF">QQ020_16725</name>
</gene>
<sequence length="1097" mass="125892">MKVKAWSEKVIIPTYEIGTPEKNPIFQEKRVYQGSSGKVYPFPVIEKIKDEKVDKEWLGCFLENDFLKIMILPELGGRVQMAYDKTRQRHFVYYNEVIKPALVGLTGPWISGGIEFNWPQHHRPSTYESVDYHIEDKGDGSKTVWCSEIERMSGTKGMAGFRLYPDKAYLEIDVKLYNRTSQPQTFLWWANPAVSVNDEYQSVFPPDVNAVFDHGKRDVSKFPVATGTYYKVDYSSGVDISRYKNIPVPTSYMAIQSDYNFVGGYENDSKGGLLHVANHHVSPGKKQWTWGHGDFGRAWDRNLTDENGPYIELMCGVYTDNQPDFSWLMPYEEKSFNQYFMPYRDLGVVKNASKEAMLNLEFKGGKAFVKVYTTGLFPNATVKLVGADQVFLDEQFDFSPELSYQKEIVIDPNIAEHQYYISVISEEGDLLIDWVPEKDTIKLVPEPASPAKAPADIRENEELYLNGLHLEQYRHATYDPTDYYLEALRRNPRDIRCNNAMGLWLLRRGKFGPAEKYFQTACQTQIQRNPNPYDGEPLFNLGLSLRYQGRDKEAYKAFYKSVWNAAFMDSGYFHIAQIDAANGDWHLALDTVDRSLVRNWHNHKARHLKIIILRKKGAFDEAFKLTEESLALDKFNVGVYFERYLLGDKTSLEEMKLLMRGNIHSYIEVSLDYAWAGGYDEAIALLNIGIGTQVSGYPMAFYFKAWYLSKSGNTNETLQTLQEAENCPPGYCFPNRIESVPALRLAMEANPDGAMAPYYLGNFWYNARQDDDALQCWEKSVQKHDAFPTAQRNLALVYYNKLNQPEKALDLLEKAFELDQTDARILMELDQLYSKLNKPTGFRLDFLENHLNLVNERDDLYIERAYLYILKKDFKMAYDLIMNRKFHPWEGGEGRVTGAYVGSLVGLARQALDAGDGARAVELLEKAKTYPDNLGEGKLAGTQENNIDYWLGCAHEKMNNPEAARQAWTDASTGLSEPSFAWFYNDQQPDTIFYQGLALLKLGQKENAYGRFNKLVDFGEQHVFDEVKIDYFAVSLPNLMIWEEDLKLRNKIHCYYLMALGYAGKGMNLKAEECFQKVLAHDNAHAGANENLHVKRS</sequence>
<evidence type="ECO:0000313" key="4">
    <source>
        <dbReference type="EMBL" id="MDN5213719.1"/>
    </source>
</evidence>
<dbReference type="RefSeq" id="WP_346759056.1">
    <property type="nucleotide sequence ID" value="NZ_JAUJEB010000003.1"/>
</dbReference>
<dbReference type="Gene3D" id="1.25.40.10">
    <property type="entry name" value="Tetratricopeptide repeat domain"/>
    <property type="match status" value="4"/>
</dbReference>
<evidence type="ECO:0000259" key="3">
    <source>
        <dbReference type="Pfam" id="PF17128"/>
    </source>
</evidence>
<dbReference type="PANTHER" id="PTHR44943:SF8">
    <property type="entry name" value="TPR REPEAT-CONTAINING PROTEIN MJ0263"/>
    <property type="match status" value="1"/>
</dbReference>
<name>A0ABT8L7I8_9BACT</name>
<reference evidence="4" key="1">
    <citation type="submission" date="2023-06" db="EMBL/GenBank/DDBJ databases">
        <title>Genomic of Agaribacillus aureum.</title>
        <authorList>
            <person name="Wang G."/>
        </authorList>
    </citation>
    <scope>NUCLEOTIDE SEQUENCE</scope>
    <source>
        <strain evidence="4">BMA12</strain>
    </source>
</reference>
<accession>A0ABT8L7I8</accession>
<dbReference type="InterPro" id="IPR033396">
    <property type="entry name" value="DUF5107"/>
</dbReference>
<dbReference type="EMBL" id="JAUJEB010000003">
    <property type="protein sequence ID" value="MDN5213719.1"/>
    <property type="molecule type" value="Genomic_DNA"/>
</dbReference>
<keyword evidence="5" id="KW-1185">Reference proteome</keyword>
<feature type="domain" description="DUF5107" evidence="3">
    <location>
        <begin position="38"/>
        <end position="339"/>
    </location>
</feature>
<keyword evidence="1" id="KW-0677">Repeat</keyword>
<proteinExistence type="predicted"/>
<evidence type="ECO:0000313" key="5">
    <source>
        <dbReference type="Proteomes" id="UP001172083"/>
    </source>
</evidence>
<keyword evidence="2" id="KW-0802">TPR repeat</keyword>
<organism evidence="4 5">
    <name type="scientific">Agaribacillus aureus</name>
    <dbReference type="NCBI Taxonomy" id="3051825"/>
    <lineage>
        <taxon>Bacteria</taxon>
        <taxon>Pseudomonadati</taxon>
        <taxon>Bacteroidota</taxon>
        <taxon>Cytophagia</taxon>
        <taxon>Cytophagales</taxon>
        <taxon>Splendidivirgaceae</taxon>
        <taxon>Agaribacillus</taxon>
    </lineage>
</organism>
<dbReference type="PANTHER" id="PTHR44943">
    <property type="entry name" value="CELLULOSE SYNTHASE OPERON PROTEIN C"/>
    <property type="match status" value="1"/>
</dbReference>
<evidence type="ECO:0000256" key="1">
    <source>
        <dbReference type="ARBA" id="ARBA00022737"/>
    </source>
</evidence>
<dbReference type="Pfam" id="PF17128">
    <property type="entry name" value="DUF5107"/>
    <property type="match status" value="1"/>
</dbReference>